<reference evidence="1" key="1">
    <citation type="submission" date="2022-03" db="EMBL/GenBank/DDBJ databases">
        <authorList>
            <person name="Lindestad O."/>
        </authorList>
    </citation>
    <scope>NUCLEOTIDE SEQUENCE</scope>
</reference>
<organism evidence="1 2">
    <name type="scientific">Pararge aegeria aegeria</name>
    <dbReference type="NCBI Taxonomy" id="348720"/>
    <lineage>
        <taxon>Eukaryota</taxon>
        <taxon>Metazoa</taxon>
        <taxon>Ecdysozoa</taxon>
        <taxon>Arthropoda</taxon>
        <taxon>Hexapoda</taxon>
        <taxon>Insecta</taxon>
        <taxon>Pterygota</taxon>
        <taxon>Neoptera</taxon>
        <taxon>Endopterygota</taxon>
        <taxon>Lepidoptera</taxon>
        <taxon>Glossata</taxon>
        <taxon>Ditrysia</taxon>
        <taxon>Papilionoidea</taxon>
        <taxon>Nymphalidae</taxon>
        <taxon>Satyrinae</taxon>
        <taxon>Satyrini</taxon>
        <taxon>Parargina</taxon>
        <taxon>Pararge</taxon>
    </lineage>
</organism>
<gene>
    <name evidence="1" type="primary">jg20471</name>
    <name evidence="1" type="ORF">PAEG_LOCUS17745</name>
</gene>
<evidence type="ECO:0000313" key="1">
    <source>
        <dbReference type="EMBL" id="CAH2241300.1"/>
    </source>
</evidence>
<proteinExistence type="predicted"/>
<dbReference type="EMBL" id="CAKXAJ010025575">
    <property type="protein sequence ID" value="CAH2241300.1"/>
    <property type="molecule type" value="Genomic_DNA"/>
</dbReference>
<evidence type="ECO:0000313" key="2">
    <source>
        <dbReference type="Proteomes" id="UP000838756"/>
    </source>
</evidence>
<accession>A0A8S4RUK9</accession>
<comment type="caution">
    <text evidence="1">The sequence shown here is derived from an EMBL/GenBank/DDBJ whole genome shotgun (WGS) entry which is preliminary data.</text>
</comment>
<sequence length="57" mass="5650">THVVGPDLDHALADVPTPAADLAPGLAVVAALTQRAQGEDPVAAVIAARVQGIDVLC</sequence>
<protein>
    <submittedName>
        <fullName evidence="1">Jg20471 protein</fullName>
    </submittedName>
</protein>
<dbReference type="AlphaFoldDB" id="A0A8S4RUK9"/>
<dbReference type="Proteomes" id="UP000838756">
    <property type="component" value="Unassembled WGS sequence"/>
</dbReference>
<name>A0A8S4RUK9_9NEOP</name>
<keyword evidence="2" id="KW-1185">Reference proteome</keyword>
<feature type="non-terminal residue" evidence="1">
    <location>
        <position position="1"/>
    </location>
</feature>